<keyword evidence="1" id="KW-0472">Membrane</keyword>
<keyword evidence="4" id="KW-1185">Reference proteome</keyword>
<organism evidence="3 4">
    <name type="scientific">Microthyrium microscopicum</name>
    <dbReference type="NCBI Taxonomy" id="703497"/>
    <lineage>
        <taxon>Eukaryota</taxon>
        <taxon>Fungi</taxon>
        <taxon>Dikarya</taxon>
        <taxon>Ascomycota</taxon>
        <taxon>Pezizomycotina</taxon>
        <taxon>Dothideomycetes</taxon>
        <taxon>Dothideomycetes incertae sedis</taxon>
        <taxon>Microthyriales</taxon>
        <taxon>Microthyriaceae</taxon>
        <taxon>Microthyrium</taxon>
    </lineage>
</organism>
<feature type="transmembrane region" description="Helical" evidence="1">
    <location>
        <begin position="145"/>
        <end position="164"/>
    </location>
</feature>
<dbReference type="AlphaFoldDB" id="A0A6A6TY03"/>
<feature type="transmembrane region" description="Helical" evidence="1">
    <location>
        <begin position="74"/>
        <end position="98"/>
    </location>
</feature>
<evidence type="ECO:0008006" key="5">
    <source>
        <dbReference type="Google" id="ProtNLM"/>
    </source>
</evidence>
<reference evidence="3" key="1">
    <citation type="journal article" date="2020" name="Stud. Mycol.">
        <title>101 Dothideomycetes genomes: a test case for predicting lifestyles and emergence of pathogens.</title>
        <authorList>
            <person name="Haridas S."/>
            <person name="Albert R."/>
            <person name="Binder M."/>
            <person name="Bloem J."/>
            <person name="Labutti K."/>
            <person name="Salamov A."/>
            <person name="Andreopoulos B."/>
            <person name="Baker S."/>
            <person name="Barry K."/>
            <person name="Bills G."/>
            <person name="Bluhm B."/>
            <person name="Cannon C."/>
            <person name="Castanera R."/>
            <person name="Culley D."/>
            <person name="Daum C."/>
            <person name="Ezra D."/>
            <person name="Gonzalez J."/>
            <person name="Henrissat B."/>
            <person name="Kuo A."/>
            <person name="Liang C."/>
            <person name="Lipzen A."/>
            <person name="Lutzoni F."/>
            <person name="Magnuson J."/>
            <person name="Mondo S."/>
            <person name="Nolan M."/>
            <person name="Ohm R."/>
            <person name="Pangilinan J."/>
            <person name="Park H.-J."/>
            <person name="Ramirez L."/>
            <person name="Alfaro M."/>
            <person name="Sun H."/>
            <person name="Tritt A."/>
            <person name="Yoshinaga Y."/>
            <person name="Zwiers L.-H."/>
            <person name="Turgeon B."/>
            <person name="Goodwin S."/>
            <person name="Spatafora J."/>
            <person name="Crous P."/>
            <person name="Grigoriev I."/>
        </authorList>
    </citation>
    <scope>NUCLEOTIDE SEQUENCE</scope>
    <source>
        <strain evidence="3">CBS 115976</strain>
    </source>
</reference>
<evidence type="ECO:0000256" key="2">
    <source>
        <dbReference type="SAM" id="SignalP"/>
    </source>
</evidence>
<dbReference type="Proteomes" id="UP000799302">
    <property type="component" value="Unassembled WGS sequence"/>
</dbReference>
<name>A0A6A6TY03_9PEZI</name>
<evidence type="ECO:0000313" key="4">
    <source>
        <dbReference type="Proteomes" id="UP000799302"/>
    </source>
</evidence>
<proteinExistence type="predicted"/>
<gene>
    <name evidence="3" type="ORF">BT63DRAFT_429450</name>
</gene>
<evidence type="ECO:0000256" key="1">
    <source>
        <dbReference type="SAM" id="Phobius"/>
    </source>
</evidence>
<feature type="transmembrane region" description="Helical" evidence="1">
    <location>
        <begin position="110"/>
        <end position="133"/>
    </location>
</feature>
<protein>
    <recommendedName>
        <fullName evidence="5">Integral membrane protein</fullName>
    </recommendedName>
</protein>
<sequence length="382" mass="42549">MPQIRLVQRPITHQVWVLLSLITSFAILPSANAASNSSHAATNTSTSSRNSTYSIDDVQNGEVDKVKSQIKCYALPYGGIGAASHVLTYYCLLVNAIGRKPLMPWKLQQYAWLNIAIGTIQLIGSTITSVLAISRCSGHPDLQLLGVWMILTSLAASTASMLGHGRWIFSKRGKAAEEETVQQNENPPNLTYQQPYQSNQSMNYYAYELASPTDKLREPEQTIREPYTKICCFIPVYKPTFGGMADKRGQYISWGLITALWLAGCEMGAVGSVRIALKTFLVVTPVWKITAGFFGLPALFLIFWALSVITATTCKDVKESWNCLQMTWKVCLVFLVAMLFYMDFWLAAVIGNWGGLPQNMEKDGKILYWVYFGVKRLAFLSS</sequence>
<dbReference type="OrthoDB" id="2396694at2759"/>
<keyword evidence="1" id="KW-1133">Transmembrane helix</keyword>
<feature type="transmembrane region" description="Helical" evidence="1">
    <location>
        <begin position="289"/>
        <end position="309"/>
    </location>
</feature>
<evidence type="ECO:0000313" key="3">
    <source>
        <dbReference type="EMBL" id="KAF2664702.1"/>
    </source>
</evidence>
<feature type="transmembrane region" description="Helical" evidence="1">
    <location>
        <begin position="251"/>
        <end position="277"/>
    </location>
</feature>
<dbReference type="EMBL" id="MU004242">
    <property type="protein sequence ID" value="KAF2664702.1"/>
    <property type="molecule type" value="Genomic_DNA"/>
</dbReference>
<keyword evidence="1" id="KW-0812">Transmembrane</keyword>
<feature type="chain" id="PRO_5025438073" description="Integral membrane protein" evidence="2">
    <location>
        <begin position="34"/>
        <end position="382"/>
    </location>
</feature>
<keyword evidence="2" id="KW-0732">Signal</keyword>
<feature type="signal peptide" evidence="2">
    <location>
        <begin position="1"/>
        <end position="33"/>
    </location>
</feature>
<feature type="transmembrane region" description="Helical" evidence="1">
    <location>
        <begin position="330"/>
        <end position="350"/>
    </location>
</feature>
<accession>A0A6A6TY03</accession>